<evidence type="ECO:0000313" key="3">
    <source>
        <dbReference type="Proteomes" id="UP000517252"/>
    </source>
</evidence>
<feature type="region of interest" description="Disordered" evidence="1">
    <location>
        <begin position="139"/>
        <end position="158"/>
    </location>
</feature>
<dbReference type="EMBL" id="BLZH01000005">
    <property type="protein sequence ID" value="GFP55232.1"/>
    <property type="molecule type" value="Genomic_DNA"/>
</dbReference>
<dbReference type="AlphaFoldDB" id="A0A6V8QT17"/>
<evidence type="ECO:0000256" key="1">
    <source>
        <dbReference type="SAM" id="MobiDB-lite"/>
    </source>
</evidence>
<gene>
    <name evidence="2" type="ORF">TASIC1_0005009000</name>
</gene>
<feature type="region of interest" description="Disordered" evidence="1">
    <location>
        <begin position="204"/>
        <end position="254"/>
    </location>
</feature>
<proteinExistence type="predicted"/>
<organism evidence="2 3">
    <name type="scientific">Trichoderma asperellum</name>
    <name type="common">Filamentous fungus</name>
    <dbReference type="NCBI Taxonomy" id="101201"/>
    <lineage>
        <taxon>Eukaryota</taxon>
        <taxon>Fungi</taxon>
        <taxon>Dikarya</taxon>
        <taxon>Ascomycota</taxon>
        <taxon>Pezizomycotina</taxon>
        <taxon>Sordariomycetes</taxon>
        <taxon>Hypocreomycetidae</taxon>
        <taxon>Hypocreales</taxon>
        <taxon>Hypocreaceae</taxon>
        <taxon>Trichoderma</taxon>
    </lineage>
</organism>
<accession>A0A6V8QT17</accession>
<dbReference type="Proteomes" id="UP000517252">
    <property type="component" value="Unassembled WGS sequence"/>
</dbReference>
<comment type="caution">
    <text evidence="2">The sequence shown here is derived from an EMBL/GenBank/DDBJ whole genome shotgun (WGS) entry which is preliminary data.</text>
</comment>
<feature type="compositionally biased region" description="Pro residues" evidence="1">
    <location>
        <begin position="212"/>
        <end position="221"/>
    </location>
</feature>
<feature type="compositionally biased region" description="Basic and acidic residues" evidence="1">
    <location>
        <begin position="233"/>
        <end position="242"/>
    </location>
</feature>
<protein>
    <submittedName>
        <fullName evidence="2">Uncharacterized protein</fullName>
    </submittedName>
</protein>
<name>A0A6V8QT17_TRIAP</name>
<reference evidence="2 3" key="1">
    <citation type="submission" date="2020-07" db="EMBL/GenBank/DDBJ databases">
        <title>Trichoderma asperellum IC-1 whole genome shotgun sequence.</title>
        <authorList>
            <person name="Kanamasa S."/>
            <person name="Takahashi H."/>
        </authorList>
    </citation>
    <scope>NUCLEOTIDE SEQUENCE [LARGE SCALE GENOMIC DNA]</scope>
    <source>
        <strain evidence="2 3">IC-1</strain>
    </source>
</reference>
<evidence type="ECO:0000313" key="2">
    <source>
        <dbReference type="EMBL" id="GFP55232.1"/>
    </source>
</evidence>
<sequence>MGFDLLWWKQLSVYHSLTLKVRRCLRRPRSLLERHRKVQLQRSSRHATGAVGPVPGSDDSLSRLDVGRSGAFVLVNPADSDKIVRPRLAAPLFSMHTFYQLRLQQQLCRPLLIPLVSFIDSIIKRDQAFALNLASPSAPSLGLAPQPAPPSASGPAPLFTQAFSNPPRLEASRLSSHPICNLVRNTSSLFAANHPESSFRYRTERGPCQISSPPPNPPPRQPGAEPRSRRLPHSLDGDELLRLPHHSSSSGSGRAYFETRASASDEIVGHPAKRYFCLKLPALSTLRKIRT</sequence>